<dbReference type="SUPFAM" id="SSF52374">
    <property type="entry name" value="Nucleotidylyl transferase"/>
    <property type="match status" value="1"/>
</dbReference>
<dbReference type="Gene3D" id="3.40.50.620">
    <property type="entry name" value="HUPs"/>
    <property type="match status" value="1"/>
</dbReference>
<evidence type="ECO:0000259" key="3">
    <source>
        <dbReference type="Pfam" id="PF01467"/>
    </source>
</evidence>
<dbReference type="PANTHER" id="PTHR43793">
    <property type="entry name" value="FAD SYNTHASE"/>
    <property type="match status" value="1"/>
</dbReference>
<dbReference type="InterPro" id="IPR004821">
    <property type="entry name" value="Cyt_trans-like"/>
</dbReference>
<name>A0A4Y7WET0_9BACI</name>
<reference evidence="4 5" key="1">
    <citation type="submission" date="2019-03" db="EMBL/GenBank/DDBJ databases">
        <authorList>
            <person name="Liu G."/>
        </authorList>
    </citation>
    <scope>NUCLEOTIDE SEQUENCE [LARGE SCALE GENOMIC DNA]</scope>
    <source>
        <strain evidence="4 5">DSM 19099</strain>
    </source>
</reference>
<evidence type="ECO:0000313" key="5">
    <source>
        <dbReference type="Proteomes" id="UP000298210"/>
    </source>
</evidence>
<proteinExistence type="predicted"/>
<dbReference type="AlphaFoldDB" id="A0A4Y7WET0"/>
<evidence type="ECO:0000256" key="2">
    <source>
        <dbReference type="ARBA" id="ARBA00022695"/>
    </source>
</evidence>
<protein>
    <submittedName>
        <fullName evidence="4">Glycerol-3-phosphate cytidylyltransferase</fullName>
    </submittedName>
</protein>
<comment type="caution">
    <text evidence="4">The sequence shown here is derived from an EMBL/GenBank/DDBJ whole genome shotgun (WGS) entry which is preliminary data.</text>
</comment>
<dbReference type="InterPro" id="IPR014729">
    <property type="entry name" value="Rossmann-like_a/b/a_fold"/>
</dbReference>
<feature type="domain" description="Cytidyltransferase-like" evidence="3">
    <location>
        <begin position="8"/>
        <end position="130"/>
    </location>
</feature>
<accession>A0A4Y7WET0</accession>
<organism evidence="4 5">
    <name type="scientific">Shouchella lehensis</name>
    <dbReference type="NCBI Taxonomy" id="300825"/>
    <lineage>
        <taxon>Bacteria</taxon>
        <taxon>Bacillati</taxon>
        <taxon>Bacillota</taxon>
        <taxon>Bacilli</taxon>
        <taxon>Bacillales</taxon>
        <taxon>Bacillaceae</taxon>
        <taxon>Shouchella</taxon>
    </lineage>
</organism>
<evidence type="ECO:0000256" key="1">
    <source>
        <dbReference type="ARBA" id="ARBA00022679"/>
    </source>
</evidence>
<dbReference type="RefSeq" id="WP_134259847.1">
    <property type="nucleotide sequence ID" value="NZ_LDIM01000013.1"/>
</dbReference>
<sequence length="143" mass="16682">MKNKIVGYTTGVFDLFHIGHLNVIKKAKENCDYLIVGVTSDEQVELVKNKKVIIPFEERIEIIQSLKFVDEAVCESNTDKLEAWERLRFNRLFKGDDWKGTKKWDNYELEFSKLGVEIYYFEYTKGTSSTQLSNVLKKISLTT</sequence>
<keyword evidence="2 4" id="KW-0548">Nucleotidyltransferase</keyword>
<dbReference type="InterPro" id="IPR050385">
    <property type="entry name" value="Archaeal_FAD_synthase"/>
</dbReference>
<dbReference type="EMBL" id="SNUX01000004">
    <property type="protein sequence ID" value="TES46445.1"/>
    <property type="molecule type" value="Genomic_DNA"/>
</dbReference>
<keyword evidence="1 4" id="KW-0808">Transferase</keyword>
<dbReference type="Pfam" id="PF01467">
    <property type="entry name" value="CTP_transf_like"/>
    <property type="match status" value="1"/>
</dbReference>
<gene>
    <name evidence="4" type="ORF">E2L03_17260</name>
</gene>
<dbReference type="GO" id="GO:0016779">
    <property type="term" value="F:nucleotidyltransferase activity"/>
    <property type="evidence" value="ECO:0007669"/>
    <property type="project" value="UniProtKB-KW"/>
</dbReference>
<evidence type="ECO:0000313" key="4">
    <source>
        <dbReference type="EMBL" id="TES46445.1"/>
    </source>
</evidence>
<dbReference type="NCBIfam" id="TIGR00125">
    <property type="entry name" value="cyt_tran_rel"/>
    <property type="match status" value="1"/>
</dbReference>
<dbReference type="Proteomes" id="UP000298210">
    <property type="component" value="Unassembled WGS sequence"/>
</dbReference>
<dbReference type="PANTHER" id="PTHR43793:SF1">
    <property type="entry name" value="FAD SYNTHASE"/>
    <property type="match status" value="1"/>
</dbReference>